<gene>
    <name evidence="1" type="ORF">CBI31_08820</name>
</gene>
<dbReference type="EMBL" id="NGUP01000004">
    <property type="protein sequence ID" value="OWS69184.1"/>
    <property type="molecule type" value="Genomic_DNA"/>
</dbReference>
<accession>A0A254PS99</accession>
<evidence type="ECO:0000313" key="1">
    <source>
        <dbReference type="EMBL" id="OWS69184.1"/>
    </source>
</evidence>
<name>A0A254PS99_9BURK</name>
<protein>
    <submittedName>
        <fullName evidence="1">Uncharacterized protein</fullName>
    </submittedName>
</protein>
<sequence length="88" mass="10125">MPGGFITNALECIGTLRVEDAPECWEEYHPKGTNIWSKDAPISSAFHPYNKSDVYECKHCGCKYLRYTECGGYYVDERIRELNINLIT</sequence>
<dbReference type="Proteomes" id="UP000197528">
    <property type="component" value="Unassembled WGS sequence"/>
</dbReference>
<keyword evidence="2" id="KW-1185">Reference proteome</keyword>
<proteinExistence type="predicted"/>
<comment type="caution">
    <text evidence="1">The sequence shown here is derived from an EMBL/GenBank/DDBJ whole genome shotgun (WGS) entry which is preliminary data.</text>
</comment>
<dbReference type="AlphaFoldDB" id="A0A254PS99"/>
<organism evidence="1 2">
    <name type="scientific">Polynucleobacter campilacus</name>
    <dbReference type="NCBI Taxonomy" id="1743163"/>
    <lineage>
        <taxon>Bacteria</taxon>
        <taxon>Pseudomonadati</taxon>
        <taxon>Pseudomonadota</taxon>
        <taxon>Betaproteobacteria</taxon>
        <taxon>Burkholderiales</taxon>
        <taxon>Burkholderiaceae</taxon>
        <taxon>Polynucleobacter</taxon>
    </lineage>
</organism>
<reference evidence="1 2" key="1">
    <citation type="submission" date="2017-05" db="EMBL/GenBank/DDBJ databases">
        <title>Genome of Polynucleobacter sp. MWH-Feld-100.</title>
        <authorList>
            <person name="Hahn M.W."/>
        </authorList>
    </citation>
    <scope>NUCLEOTIDE SEQUENCE [LARGE SCALE GENOMIC DNA]</scope>
    <source>
        <strain evidence="1 2">MWH-Feld-100</strain>
    </source>
</reference>
<evidence type="ECO:0000313" key="2">
    <source>
        <dbReference type="Proteomes" id="UP000197528"/>
    </source>
</evidence>